<evidence type="ECO:0000313" key="6">
    <source>
        <dbReference type="Proteomes" id="UP000247099"/>
    </source>
</evidence>
<dbReference type="CDD" id="cd00118">
    <property type="entry name" value="LysM"/>
    <property type="match status" value="1"/>
</dbReference>
<keyword evidence="3" id="KW-0472">Membrane</keyword>
<feature type="region of interest" description="Disordered" evidence="2">
    <location>
        <begin position="127"/>
        <end position="159"/>
    </location>
</feature>
<dbReference type="AlphaFoldDB" id="A0A317ZHA4"/>
<sequence>MEDDDFETSSAGGLVPLALAILAIVLGGAGLYFGLTASQRLNPLSDSLEAGSSSTARLEKEISALDTQIAELSAQNAELDKALSRVRLYSNQSEQAVKQLVPNVQENRDQIVKLAGRVNELISNGVRPAPAATESSREEVPATTSTRTTPTPEESTATGTYTIQTGDTFAKIAAKLDVGLQALLDANPGADPRRLRIGQVINVPAN</sequence>
<evidence type="ECO:0000259" key="4">
    <source>
        <dbReference type="PROSITE" id="PS51782"/>
    </source>
</evidence>
<evidence type="ECO:0000313" key="5">
    <source>
        <dbReference type="EMBL" id="PXA03613.1"/>
    </source>
</evidence>
<organism evidence="5 6">
    <name type="scientific">Coraliomargarita sinensis</name>
    <dbReference type="NCBI Taxonomy" id="2174842"/>
    <lineage>
        <taxon>Bacteria</taxon>
        <taxon>Pseudomonadati</taxon>
        <taxon>Verrucomicrobiota</taxon>
        <taxon>Opitutia</taxon>
        <taxon>Puniceicoccales</taxon>
        <taxon>Coraliomargaritaceae</taxon>
        <taxon>Coraliomargarita</taxon>
    </lineage>
</organism>
<protein>
    <recommendedName>
        <fullName evidence="4">LysM domain-containing protein</fullName>
    </recommendedName>
</protein>
<proteinExistence type="predicted"/>
<dbReference type="PROSITE" id="PS51782">
    <property type="entry name" value="LYSM"/>
    <property type="match status" value="1"/>
</dbReference>
<dbReference type="InterPro" id="IPR018392">
    <property type="entry name" value="LysM"/>
</dbReference>
<dbReference type="Gene3D" id="3.10.350.10">
    <property type="entry name" value="LysM domain"/>
    <property type="match status" value="1"/>
</dbReference>
<keyword evidence="3" id="KW-0812">Transmembrane</keyword>
<keyword evidence="1" id="KW-0175">Coiled coil</keyword>
<dbReference type="EMBL" id="QHJQ01000008">
    <property type="protein sequence ID" value="PXA03613.1"/>
    <property type="molecule type" value="Genomic_DNA"/>
</dbReference>
<dbReference type="SUPFAM" id="SSF54106">
    <property type="entry name" value="LysM domain"/>
    <property type="match status" value="1"/>
</dbReference>
<feature type="domain" description="LysM" evidence="4">
    <location>
        <begin position="159"/>
        <end position="203"/>
    </location>
</feature>
<reference evidence="5 6" key="1">
    <citation type="submission" date="2018-05" db="EMBL/GenBank/DDBJ databases">
        <title>Coraliomargarita sinensis sp. nov., isolated from a marine solar saltern.</title>
        <authorList>
            <person name="Zhou L.Y."/>
        </authorList>
    </citation>
    <scope>NUCLEOTIDE SEQUENCE [LARGE SCALE GENOMIC DNA]</scope>
    <source>
        <strain evidence="5 6">WN38</strain>
    </source>
</reference>
<feature type="transmembrane region" description="Helical" evidence="3">
    <location>
        <begin position="14"/>
        <end position="35"/>
    </location>
</feature>
<name>A0A317ZHA4_9BACT</name>
<comment type="caution">
    <text evidence="5">The sequence shown here is derived from an EMBL/GenBank/DDBJ whole genome shotgun (WGS) entry which is preliminary data.</text>
</comment>
<feature type="compositionally biased region" description="Low complexity" evidence="2">
    <location>
        <begin position="142"/>
        <end position="159"/>
    </location>
</feature>
<dbReference type="SMART" id="SM00257">
    <property type="entry name" value="LysM"/>
    <property type="match status" value="1"/>
</dbReference>
<dbReference type="Proteomes" id="UP000247099">
    <property type="component" value="Unassembled WGS sequence"/>
</dbReference>
<dbReference type="Pfam" id="PF01476">
    <property type="entry name" value="LysM"/>
    <property type="match status" value="1"/>
</dbReference>
<keyword evidence="3" id="KW-1133">Transmembrane helix</keyword>
<evidence type="ECO:0000256" key="1">
    <source>
        <dbReference type="SAM" id="Coils"/>
    </source>
</evidence>
<gene>
    <name evidence="5" type="ORF">DDZ13_11575</name>
</gene>
<dbReference type="InterPro" id="IPR036779">
    <property type="entry name" value="LysM_dom_sf"/>
</dbReference>
<feature type="coiled-coil region" evidence="1">
    <location>
        <begin position="55"/>
        <end position="82"/>
    </location>
</feature>
<evidence type="ECO:0000256" key="3">
    <source>
        <dbReference type="SAM" id="Phobius"/>
    </source>
</evidence>
<keyword evidence="6" id="KW-1185">Reference proteome</keyword>
<accession>A0A317ZHA4</accession>
<dbReference type="OrthoDB" id="9779340at2"/>
<dbReference type="InParanoid" id="A0A317ZHA4"/>
<evidence type="ECO:0000256" key="2">
    <source>
        <dbReference type="SAM" id="MobiDB-lite"/>
    </source>
</evidence>
<dbReference type="RefSeq" id="WP_110131612.1">
    <property type="nucleotide sequence ID" value="NZ_QHJQ01000008.1"/>
</dbReference>